<comment type="caution">
    <text evidence="1">The sequence shown here is derived from an EMBL/GenBank/DDBJ whole genome shotgun (WGS) entry which is preliminary data.</text>
</comment>
<evidence type="ECO:0000313" key="2">
    <source>
        <dbReference type="Proteomes" id="UP000678895"/>
    </source>
</evidence>
<dbReference type="EMBL" id="BORS01000006">
    <property type="protein sequence ID" value="GIO42304.1"/>
    <property type="molecule type" value="Genomic_DNA"/>
</dbReference>
<protein>
    <submittedName>
        <fullName evidence="1">Uncharacterized protein</fullName>
    </submittedName>
</protein>
<name>A0A919Y0F4_9BACL</name>
<accession>A0A919Y0F4</accession>
<keyword evidence="2" id="KW-1185">Reference proteome</keyword>
<proteinExistence type="predicted"/>
<gene>
    <name evidence="1" type="ORF">J41TS4_20620</name>
</gene>
<evidence type="ECO:0000313" key="1">
    <source>
        <dbReference type="EMBL" id="GIO42304.1"/>
    </source>
</evidence>
<dbReference type="Proteomes" id="UP000678895">
    <property type="component" value="Unassembled WGS sequence"/>
</dbReference>
<reference evidence="1" key="1">
    <citation type="submission" date="2021-03" db="EMBL/GenBank/DDBJ databases">
        <title>Antimicrobial resistance genes in bacteria isolated from Japanese honey, and their potential for conferring macrolide and lincosamide resistance in the American foulbrood pathogen Paenibacillus larvae.</title>
        <authorList>
            <person name="Okamoto M."/>
            <person name="Kumagai M."/>
            <person name="Kanamori H."/>
            <person name="Takamatsu D."/>
        </authorList>
    </citation>
    <scope>NUCLEOTIDE SEQUENCE</scope>
    <source>
        <strain evidence="1">J41TS4</strain>
    </source>
</reference>
<dbReference type="AlphaFoldDB" id="A0A919Y0F4"/>
<sequence length="57" mass="6079">MRKGTWADAVKKAGHNEVDQVPNRPGVCPCGSVSFSLSYLSGRLIRTCKACGDKLAV</sequence>
<organism evidence="1 2">
    <name type="scientific">Paenibacillus apis</name>
    <dbReference type="NCBI Taxonomy" id="1792174"/>
    <lineage>
        <taxon>Bacteria</taxon>
        <taxon>Bacillati</taxon>
        <taxon>Bacillota</taxon>
        <taxon>Bacilli</taxon>
        <taxon>Bacillales</taxon>
        <taxon>Paenibacillaceae</taxon>
        <taxon>Paenibacillus</taxon>
    </lineage>
</organism>